<keyword evidence="2" id="KW-1185">Reference proteome</keyword>
<organism evidence="1 2">
    <name type="scientific">Leucogyrophana mollusca</name>
    <dbReference type="NCBI Taxonomy" id="85980"/>
    <lineage>
        <taxon>Eukaryota</taxon>
        <taxon>Fungi</taxon>
        <taxon>Dikarya</taxon>
        <taxon>Basidiomycota</taxon>
        <taxon>Agaricomycotina</taxon>
        <taxon>Agaricomycetes</taxon>
        <taxon>Agaricomycetidae</taxon>
        <taxon>Boletales</taxon>
        <taxon>Boletales incertae sedis</taxon>
        <taxon>Leucogyrophana</taxon>
    </lineage>
</organism>
<evidence type="ECO:0000313" key="2">
    <source>
        <dbReference type="Proteomes" id="UP000790709"/>
    </source>
</evidence>
<name>A0ACB8B0P0_9AGAM</name>
<dbReference type="Proteomes" id="UP000790709">
    <property type="component" value="Unassembled WGS sequence"/>
</dbReference>
<sequence length="221" mass="24158">MNSRAFTPSLVNPQSTPSVPSQTPTLTPSNSHMFAPSELSLPVIDPHITPRPPRPPYHMPSQSQHQSHRSPFTPAQFEPGYQRSLFTPVQANYGVLSQTQRRDPSFVAPATLAYTHHDSAKYGAPPTTTATPHYDGSPPAQFYPQLAGPSFTHHRSVSSAFSSSALNPFATPSSRQFMYASQYPSSRGTLESEHSIAASSDCQLLLYNYYASDPSVGHHEC</sequence>
<proteinExistence type="predicted"/>
<accession>A0ACB8B0P0</accession>
<evidence type="ECO:0000313" key="1">
    <source>
        <dbReference type="EMBL" id="KAH7918257.1"/>
    </source>
</evidence>
<reference evidence="1" key="1">
    <citation type="journal article" date="2021" name="New Phytol.">
        <title>Evolutionary innovations through gain and loss of genes in the ectomycorrhizal Boletales.</title>
        <authorList>
            <person name="Wu G."/>
            <person name="Miyauchi S."/>
            <person name="Morin E."/>
            <person name="Kuo A."/>
            <person name="Drula E."/>
            <person name="Varga T."/>
            <person name="Kohler A."/>
            <person name="Feng B."/>
            <person name="Cao Y."/>
            <person name="Lipzen A."/>
            <person name="Daum C."/>
            <person name="Hundley H."/>
            <person name="Pangilinan J."/>
            <person name="Johnson J."/>
            <person name="Barry K."/>
            <person name="LaButti K."/>
            <person name="Ng V."/>
            <person name="Ahrendt S."/>
            <person name="Min B."/>
            <person name="Choi I.G."/>
            <person name="Park H."/>
            <person name="Plett J.M."/>
            <person name="Magnuson J."/>
            <person name="Spatafora J.W."/>
            <person name="Nagy L.G."/>
            <person name="Henrissat B."/>
            <person name="Grigoriev I.V."/>
            <person name="Yang Z.L."/>
            <person name="Xu J."/>
            <person name="Martin F.M."/>
        </authorList>
    </citation>
    <scope>NUCLEOTIDE SEQUENCE</scope>
    <source>
        <strain evidence="1">KUC20120723A-06</strain>
    </source>
</reference>
<gene>
    <name evidence="1" type="ORF">BV22DRAFT_1041888</name>
</gene>
<dbReference type="EMBL" id="MU266820">
    <property type="protein sequence ID" value="KAH7918257.1"/>
    <property type="molecule type" value="Genomic_DNA"/>
</dbReference>
<comment type="caution">
    <text evidence="1">The sequence shown here is derived from an EMBL/GenBank/DDBJ whole genome shotgun (WGS) entry which is preliminary data.</text>
</comment>
<protein>
    <submittedName>
        <fullName evidence="1">Uncharacterized protein</fullName>
    </submittedName>
</protein>